<accession>A0AB33ALG6</accession>
<dbReference type="InterPro" id="IPR001173">
    <property type="entry name" value="Glyco_trans_2-like"/>
</dbReference>
<dbReference type="PANTHER" id="PTHR22916">
    <property type="entry name" value="GLYCOSYLTRANSFERASE"/>
    <property type="match status" value="1"/>
</dbReference>
<proteinExistence type="predicted"/>
<evidence type="ECO:0000259" key="3">
    <source>
        <dbReference type="Pfam" id="PF00535"/>
    </source>
</evidence>
<keyword evidence="1" id="KW-0328">Glycosyltransferase</keyword>
<dbReference type="GO" id="GO:0016757">
    <property type="term" value="F:glycosyltransferase activity"/>
    <property type="evidence" value="ECO:0007669"/>
    <property type="project" value="UniProtKB-KW"/>
</dbReference>
<evidence type="ECO:0000256" key="2">
    <source>
        <dbReference type="ARBA" id="ARBA00022679"/>
    </source>
</evidence>
<dbReference type="CDD" id="cd00761">
    <property type="entry name" value="Glyco_tranf_GTA_type"/>
    <property type="match status" value="1"/>
</dbReference>
<organism evidence="4 5">
    <name type="scientific">Streptococcus lutetiensis 033</name>
    <dbReference type="NCBI Taxonomy" id="1076934"/>
    <lineage>
        <taxon>Bacteria</taxon>
        <taxon>Bacillati</taxon>
        <taxon>Bacillota</taxon>
        <taxon>Bacilli</taxon>
        <taxon>Lactobacillales</taxon>
        <taxon>Streptococcaceae</taxon>
        <taxon>Streptococcus</taxon>
    </lineage>
</organism>
<protein>
    <submittedName>
        <fullName evidence="4">Glycosyltransferase</fullName>
    </submittedName>
</protein>
<evidence type="ECO:0000313" key="4">
    <source>
        <dbReference type="EMBL" id="AGS05381.1"/>
    </source>
</evidence>
<sequence>MEKISVIVPVYNTGTYLKQCVDSILTQSYQNLDVILFNDGSTDGSGTICEEYATQDSRVQAIHNTVSGSGVGAARNKALKYVKGDYILFVDHDDWLEPNHIELLYTALKKTDSDISIANFTQFFNDRQSFAFHVTASDYFQKTYSPQEWFKYQYNGKQSFSQCFTVPWCKLYKASLFETVVYPENEKVEDDYTTWKVYLMADKIVFTNVAIYYHRKLSTSVTGGVQDVHVFPLRSIEERVTLLALAGLDISEELRAYRWRLRLHQKSYLKVGMITEYKACLQKLAILERWQEDKTHNN</sequence>
<keyword evidence="5" id="KW-1185">Reference proteome</keyword>
<dbReference type="KEGG" id="slu:KE3_0884"/>
<dbReference type="Proteomes" id="UP000015268">
    <property type="component" value="Chromosome"/>
</dbReference>
<dbReference type="AlphaFoldDB" id="A0AB33ALG6"/>
<dbReference type="Pfam" id="PF00535">
    <property type="entry name" value="Glycos_transf_2"/>
    <property type="match status" value="1"/>
</dbReference>
<dbReference type="SUPFAM" id="SSF53448">
    <property type="entry name" value="Nucleotide-diphospho-sugar transferases"/>
    <property type="match status" value="1"/>
</dbReference>
<dbReference type="InterPro" id="IPR029044">
    <property type="entry name" value="Nucleotide-diphossugar_trans"/>
</dbReference>
<evidence type="ECO:0000313" key="5">
    <source>
        <dbReference type="Proteomes" id="UP000015268"/>
    </source>
</evidence>
<dbReference type="Gene3D" id="3.90.550.10">
    <property type="entry name" value="Spore Coat Polysaccharide Biosynthesis Protein SpsA, Chain A"/>
    <property type="match status" value="1"/>
</dbReference>
<dbReference type="RefSeq" id="WP_020916661.1">
    <property type="nucleotide sequence ID" value="NC_021900.1"/>
</dbReference>
<dbReference type="PANTHER" id="PTHR22916:SF51">
    <property type="entry name" value="GLYCOSYLTRANSFERASE EPSH-RELATED"/>
    <property type="match status" value="1"/>
</dbReference>
<gene>
    <name evidence="4" type="ORF">KE3_0884</name>
</gene>
<reference evidence="4 5" key="1">
    <citation type="journal article" date="2013" name="BMC Microbiol.">
        <title>Dynamics of fecal microbial communities in children with diarrhea of unknown etiology and genomic analysis of associated Streptococcus lutetiensis.</title>
        <authorList>
            <person name="Jin D."/>
            <person name="Chen C."/>
            <person name="Li L."/>
            <person name="Lu S."/>
            <person name="Li Z."/>
            <person name="Zhou Z."/>
            <person name="Jing H."/>
            <person name="Xu Y."/>
            <person name="Du P."/>
            <person name="Wang H."/>
            <person name="Xiong Y."/>
            <person name="Zheng H."/>
            <person name="Bai X."/>
            <person name="Sun H."/>
            <person name="Wang L."/>
            <person name="Ye C."/>
            <person name="Gottschalk M."/>
            <person name="Xu J."/>
        </authorList>
    </citation>
    <scope>NUCLEOTIDE SEQUENCE [LARGE SCALE GENOMIC DNA]</scope>
    <source>
        <strain evidence="4 5">033</strain>
    </source>
</reference>
<feature type="domain" description="Glycosyltransferase 2-like" evidence="3">
    <location>
        <begin position="5"/>
        <end position="179"/>
    </location>
</feature>
<name>A0AB33ALG6_9STRE</name>
<dbReference type="EMBL" id="CP003025">
    <property type="protein sequence ID" value="AGS05381.1"/>
    <property type="molecule type" value="Genomic_DNA"/>
</dbReference>
<keyword evidence="2" id="KW-0808">Transferase</keyword>
<evidence type="ECO:0000256" key="1">
    <source>
        <dbReference type="ARBA" id="ARBA00022676"/>
    </source>
</evidence>